<feature type="domain" description="EF-hand" evidence="3">
    <location>
        <begin position="174"/>
        <end position="209"/>
    </location>
</feature>
<keyword evidence="2" id="KW-0472">Membrane</keyword>
<dbReference type="PANTHER" id="PTHR37754">
    <property type="entry name" value="CALCIUM ION-BINDING PROTEIN"/>
    <property type="match status" value="1"/>
</dbReference>
<dbReference type="InterPro" id="IPR002048">
    <property type="entry name" value="EF_hand_dom"/>
</dbReference>
<keyword evidence="2" id="KW-0812">Transmembrane</keyword>
<dbReference type="SMART" id="SM00054">
    <property type="entry name" value="EFh"/>
    <property type="match status" value="1"/>
</dbReference>
<evidence type="ECO:0000256" key="1">
    <source>
        <dbReference type="SAM" id="MobiDB-lite"/>
    </source>
</evidence>
<evidence type="ECO:0000313" key="5">
    <source>
        <dbReference type="Proteomes" id="UP001291623"/>
    </source>
</evidence>
<dbReference type="PANTHER" id="PTHR37754:SF4">
    <property type="entry name" value="EF-HAND DOMAIN-CONTAINING PROTEIN"/>
    <property type="match status" value="1"/>
</dbReference>
<keyword evidence="2" id="KW-1133">Transmembrane helix</keyword>
<dbReference type="AlphaFoldDB" id="A0AAE1S7X1"/>
<dbReference type="PROSITE" id="PS50222">
    <property type="entry name" value="EF_HAND_2"/>
    <property type="match status" value="1"/>
</dbReference>
<gene>
    <name evidence="4" type="ORF">RND71_015696</name>
</gene>
<feature type="transmembrane region" description="Helical" evidence="2">
    <location>
        <begin position="211"/>
        <end position="232"/>
    </location>
</feature>
<name>A0AAE1S7X1_9SOLA</name>
<feature type="transmembrane region" description="Helical" evidence="2">
    <location>
        <begin position="252"/>
        <end position="269"/>
    </location>
</feature>
<evidence type="ECO:0000259" key="3">
    <source>
        <dbReference type="PROSITE" id="PS50222"/>
    </source>
</evidence>
<comment type="caution">
    <text evidence="4">The sequence shown here is derived from an EMBL/GenBank/DDBJ whole genome shotgun (WGS) entry which is preliminary data.</text>
</comment>
<sequence>MAAQTTPSFLKTQSFSNTANPSKASPMSVSPKSTNTKDYSLMSTSPTNNNKVYKHYTSINDLRPVEEDCTQAMILLGSDKPLQVSYPSDNENPIDVDATSDFSNLASKLTFPTQRQTGRAATDKGAVAVKREHNTDPTDSWNVRTTSGIRKVLSLLSFSSDINKRLPGPHFDPPTKDEVRVLMQECDINIDGELNREEFVKFVRKLTKDTFIIVSQGLLIALAVAPTIALLTKRSTEGVPHVGKVVQKMPNSLYASLVTLIVVMFQQAAEAKE</sequence>
<dbReference type="EMBL" id="JAVYJV010000008">
    <property type="protein sequence ID" value="KAK4364338.1"/>
    <property type="molecule type" value="Genomic_DNA"/>
</dbReference>
<evidence type="ECO:0000256" key="2">
    <source>
        <dbReference type="SAM" id="Phobius"/>
    </source>
</evidence>
<protein>
    <recommendedName>
        <fullName evidence="3">EF-hand domain-containing protein</fullName>
    </recommendedName>
</protein>
<dbReference type="Gene3D" id="1.10.238.10">
    <property type="entry name" value="EF-hand"/>
    <property type="match status" value="1"/>
</dbReference>
<dbReference type="SUPFAM" id="SSF47473">
    <property type="entry name" value="EF-hand"/>
    <property type="match status" value="1"/>
</dbReference>
<reference evidence="4" key="1">
    <citation type="submission" date="2023-12" db="EMBL/GenBank/DDBJ databases">
        <title>Genome assembly of Anisodus tanguticus.</title>
        <authorList>
            <person name="Wang Y.-J."/>
        </authorList>
    </citation>
    <scope>NUCLEOTIDE SEQUENCE</scope>
    <source>
        <strain evidence="4">KB-2021</strain>
        <tissue evidence="4">Leaf</tissue>
    </source>
</reference>
<feature type="region of interest" description="Disordered" evidence="1">
    <location>
        <begin position="1"/>
        <end position="43"/>
    </location>
</feature>
<dbReference type="InterPro" id="IPR011992">
    <property type="entry name" value="EF-hand-dom_pair"/>
</dbReference>
<organism evidence="4 5">
    <name type="scientific">Anisodus tanguticus</name>
    <dbReference type="NCBI Taxonomy" id="243964"/>
    <lineage>
        <taxon>Eukaryota</taxon>
        <taxon>Viridiplantae</taxon>
        <taxon>Streptophyta</taxon>
        <taxon>Embryophyta</taxon>
        <taxon>Tracheophyta</taxon>
        <taxon>Spermatophyta</taxon>
        <taxon>Magnoliopsida</taxon>
        <taxon>eudicotyledons</taxon>
        <taxon>Gunneridae</taxon>
        <taxon>Pentapetalae</taxon>
        <taxon>asterids</taxon>
        <taxon>lamiids</taxon>
        <taxon>Solanales</taxon>
        <taxon>Solanaceae</taxon>
        <taxon>Solanoideae</taxon>
        <taxon>Hyoscyameae</taxon>
        <taxon>Anisodus</taxon>
    </lineage>
</organism>
<dbReference type="GO" id="GO:0005509">
    <property type="term" value="F:calcium ion binding"/>
    <property type="evidence" value="ECO:0007669"/>
    <property type="project" value="InterPro"/>
</dbReference>
<proteinExistence type="predicted"/>
<accession>A0AAE1S7X1</accession>
<keyword evidence="5" id="KW-1185">Reference proteome</keyword>
<dbReference type="Proteomes" id="UP001291623">
    <property type="component" value="Unassembled WGS sequence"/>
</dbReference>
<evidence type="ECO:0000313" key="4">
    <source>
        <dbReference type="EMBL" id="KAK4364338.1"/>
    </source>
</evidence>